<sequence>MEDTSAPIPRCNKIDVDPAIAAATVDDGHMSDTIKPPADEHLDGPVEFFLAQLVPIDCHDVPRRSFYDCKKFDGIQFRTH</sequence>
<dbReference type="AlphaFoldDB" id="A0A0Q2QJI9"/>
<comment type="caution">
    <text evidence="1">The sequence shown here is derived from an EMBL/GenBank/DDBJ whole genome shotgun (WGS) entry which is preliminary data.</text>
</comment>
<reference evidence="1 2" key="1">
    <citation type="submission" date="2015-10" db="EMBL/GenBank/DDBJ databases">
        <title>Mycobacterium gordonae draft genome assembly.</title>
        <authorList>
            <person name="Ustinova V."/>
            <person name="Smirnova T."/>
            <person name="Blagodatskikh K."/>
            <person name="Varlamov D."/>
            <person name="Larionova E."/>
            <person name="Chernousova L."/>
        </authorList>
    </citation>
    <scope>NUCLEOTIDE SEQUENCE [LARGE SCALE GENOMIC DNA]</scope>
    <source>
        <strain evidence="1 2">CTRI 14-8773</strain>
    </source>
</reference>
<protein>
    <submittedName>
        <fullName evidence="1">Uncharacterized protein</fullName>
    </submittedName>
</protein>
<gene>
    <name evidence="1" type="ORF">AO501_33910</name>
</gene>
<name>A0A0Q2QJI9_MYCGO</name>
<dbReference type="Proteomes" id="UP000051677">
    <property type="component" value="Unassembled WGS sequence"/>
</dbReference>
<proteinExistence type="predicted"/>
<evidence type="ECO:0000313" key="1">
    <source>
        <dbReference type="EMBL" id="KQH80021.1"/>
    </source>
</evidence>
<organism evidence="1 2">
    <name type="scientific">Mycobacterium gordonae</name>
    <dbReference type="NCBI Taxonomy" id="1778"/>
    <lineage>
        <taxon>Bacteria</taxon>
        <taxon>Bacillati</taxon>
        <taxon>Actinomycetota</taxon>
        <taxon>Actinomycetes</taxon>
        <taxon>Mycobacteriales</taxon>
        <taxon>Mycobacteriaceae</taxon>
        <taxon>Mycobacterium</taxon>
    </lineage>
</organism>
<accession>A0A0Q2QJI9</accession>
<dbReference type="EMBL" id="LKTM01000049">
    <property type="protein sequence ID" value="KQH80021.1"/>
    <property type="molecule type" value="Genomic_DNA"/>
</dbReference>
<evidence type="ECO:0000313" key="2">
    <source>
        <dbReference type="Proteomes" id="UP000051677"/>
    </source>
</evidence>